<dbReference type="Proteomes" id="UP000615446">
    <property type="component" value="Unassembled WGS sequence"/>
</dbReference>
<evidence type="ECO:0000313" key="1">
    <source>
        <dbReference type="EMBL" id="GBB84290.1"/>
    </source>
</evidence>
<comment type="caution">
    <text evidence="1">The sequence shown here is derived from an EMBL/GenBank/DDBJ whole genome shotgun (WGS) entry which is preliminary data.</text>
</comment>
<proteinExistence type="predicted"/>
<dbReference type="Proteomes" id="UP000247702">
    <property type="component" value="Unassembled WGS sequence"/>
</dbReference>
<accession>A0A2Z6Q2V5</accession>
<dbReference type="AlphaFoldDB" id="A0A2Z6Q2V5"/>
<evidence type="ECO:0000313" key="2">
    <source>
        <dbReference type="EMBL" id="GET00810.1"/>
    </source>
</evidence>
<protein>
    <submittedName>
        <fullName evidence="1">Uncharacterized protein</fullName>
    </submittedName>
</protein>
<dbReference type="OrthoDB" id="2411677at2759"/>
<reference evidence="2" key="2">
    <citation type="submission" date="2019-10" db="EMBL/GenBank/DDBJ databases">
        <title>Conservation and host-specific expression of non-tandemly repeated heterogenous ribosome RNA gene in arbuscular mycorrhizal fungi.</title>
        <authorList>
            <person name="Maeda T."/>
            <person name="Kobayashi Y."/>
            <person name="Nakagawa T."/>
            <person name="Ezawa T."/>
            <person name="Yamaguchi K."/>
            <person name="Bino T."/>
            <person name="Nishimoto Y."/>
            <person name="Shigenobu S."/>
            <person name="Kawaguchi M."/>
        </authorList>
    </citation>
    <scope>NUCLEOTIDE SEQUENCE</scope>
    <source>
        <strain evidence="2">HR1</strain>
    </source>
</reference>
<keyword evidence="3" id="KW-1185">Reference proteome</keyword>
<name>A0A2Z6Q2V5_9GLOM</name>
<reference evidence="1 3" key="1">
    <citation type="submission" date="2017-11" db="EMBL/GenBank/DDBJ databases">
        <title>The genome of Rhizophagus clarus HR1 reveals common genetic basis of auxotrophy among arbuscular mycorrhizal fungi.</title>
        <authorList>
            <person name="Kobayashi Y."/>
        </authorList>
    </citation>
    <scope>NUCLEOTIDE SEQUENCE [LARGE SCALE GENOMIC DNA]</scope>
    <source>
        <strain evidence="1 3">HR1</strain>
    </source>
</reference>
<dbReference type="EMBL" id="BEXD01000102">
    <property type="protein sequence ID" value="GBB84290.1"/>
    <property type="molecule type" value="Genomic_DNA"/>
</dbReference>
<organism evidence="1 3">
    <name type="scientific">Rhizophagus clarus</name>
    <dbReference type="NCBI Taxonomy" id="94130"/>
    <lineage>
        <taxon>Eukaryota</taxon>
        <taxon>Fungi</taxon>
        <taxon>Fungi incertae sedis</taxon>
        <taxon>Mucoromycota</taxon>
        <taxon>Glomeromycotina</taxon>
        <taxon>Glomeromycetes</taxon>
        <taxon>Glomerales</taxon>
        <taxon>Glomeraceae</taxon>
        <taxon>Rhizophagus</taxon>
    </lineage>
</organism>
<dbReference type="EMBL" id="BLAL01000291">
    <property type="protein sequence ID" value="GET00810.1"/>
    <property type="molecule type" value="Genomic_DNA"/>
</dbReference>
<sequence>MAAQLIYINNKILLAKIEYWTKTVFINEHRCNSLHNLFIRLIENKMHIITSANNNQHLRRAQFAEFIIRLNSSDWGGISTRILLRKIQIRLGIIDCIIIIHPSAIVDITNIKSFSFKVLREMKSQLYDFSRTQLATSWNIICNGPTIIEKLKQITSRSNASDDAINKDLMSYYKRSDN</sequence>
<gene>
    <name evidence="2" type="ORF">RCL2_002725200</name>
    <name evidence="1" type="ORF">RclHR1_01090029</name>
</gene>
<evidence type="ECO:0000313" key="3">
    <source>
        <dbReference type="Proteomes" id="UP000247702"/>
    </source>
</evidence>